<dbReference type="Pfam" id="PF06013">
    <property type="entry name" value="WXG100"/>
    <property type="match status" value="1"/>
</dbReference>
<organism evidence="2 3">
    <name type="scientific">Amycolatopsis carbonis</name>
    <dbReference type="NCBI Taxonomy" id="715471"/>
    <lineage>
        <taxon>Bacteria</taxon>
        <taxon>Bacillati</taxon>
        <taxon>Actinomycetota</taxon>
        <taxon>Actinomycetes</taxon>
        <taxon>Pseudonocardiales</taxon>
        <taxon>Pseudonocardiaceae</taxon>
        <taxon>Amycolatopsis</taxon>
    </lineage>
</organism>
<evidence type="ECO:0000313" key="2">
    <source>
        <dbReference type="EMBL" id="WIX79970.1"/>
    </source>
</evidence>
<dbReference type="RefSeq" id="WP_220246111.1">
    <property type="nucleotide sequence ID" value="NZ_CP127294.1"/>
</dbReference>
<evidence type="ECO:0000256" key="1">
    <source>
        <dbReference type="RuleBase" id="RU362001"/>
    </source>
</evidence>
<reference evidence="2 3" key="1">
    <citation type="submission" date="2023-06" db="EMBL/GenBank/DDBJ databases">
        <authorList>
            <person name="Oyuntsetseg B."/>
            <person name="Kim S.B."/>
        </authorList>
    </citation>
    <scope>NUCLEOTIDE SEQUENCE [LARGE SCALE GENOMIC DNA]</scope>
    <source>
        <strain evidence="2 3">2-15</strain>
    </source>
</reference>
<dbReference type="Proteomes" id="UP001236014">
    <property type="component" value="Chromosome"/>
</dbReference>
<dbReference type="SUPFAM" id="SSF140453">
    <property type="entry name" value="EsxAB dimer-like"/>
    <property type="match status" value="1"/>
</dbReference>
<dbReference type="Gene3D" id="1.10.287.1060">
    <property type="entry name" value="ESAT-6-like"/>
    <property type="match status" value="1"/>
</dbReference>
<dbReference type="EMBL" id="CP127294">
    <property type="protein sequence ID" value="WIX79970.1"/>
    <property type="molecule type" value="Genomic_DNA"/>
</dbReference>
<dbReference type="NCBIfam" id="TIGR03930">
    <property type="entry name" value="WXG100_ESAT6"/>
    <property type="match status" value="1"/>
</dbReference>
<dbReference type="KEGG" id="acab:QRX50_04005"/>
<accession>A0A9Y2IGK7</accession>
<evidence type="ECO:0000313" key="3">
    <source>
        <dbReference type="Proteomes" id="UP001236014"/>
    </source>
</evidence>
<sequence>MARILVDPATIHRAADDCNATTKDLKSSFDRLKEDLSKLTNTWTGAAKDNYLKAQADWDNSFNDLTQLLAQIAIALPEIADGYTKTDKDVENLF</sequence>
<dbReference type="InterPro" id="IPR010310">
    <property type="entry name" value="T7SS_ESAT-6-like"/>
</dbReference>
<keyword evidence="3" id="KW-1185">Reference proteome</keyword>
<proteinExistence type="inferred from homology"/>
<protein>
    <recommendedName>
        <fullName evidence="1">ESAT-6-like protein</fullName>
    </recommendedName>
</protein>
<comment type="similarity">
    <text evidence="1">Belongs to the WXG100 family.</text>
</comment>
<dbReference type="InterPro" id="IPR036689">
    <property type="entry name" value="ESAT-6-like_sf"/>
</dbReference>
<dbReference type="AlphaFoldDB" id="A0A9Y2IGK7"/>
<name>A0A9Y2IGK7_9PSEU</name>
<gene>
    <name evidence="2" type="ORF">QRX50_04005</name>
</gene>